<keyword evidence="9" id="KW-1185">Reference proteome</keyword>
<feature type="transmembrane region" description="Helical" evidence="6">
    <location>
        <begin position="354"/>
        <end position="376"/>
    </location>
</feature>
<dbReference type="AlphaFoldDB" id="A0AAE8N0U7"/>
<keyword evidence="4 6" id="KW-0472">Membrane</keyword>
<evidence type="ECO:0000313" key="8">
    <source>
        <dbReference type="EMBL" id="SPO02963.1"/>
    </source>
</evidence>
<feature type="transmembrane region" description="Helical" evidence="6">
    <location>
        <begin position="311"/>
        <end position="334"/>
    </location>
</feature>
<protein>
    <submittedName>
        <fullName evidence="8">Related to multidrug resistance protein</fullName>
    </submittedName>
</protein>
<dbReference type="EMBL" id="ONZQ02000007">
    <property type="protein sequence ID" value="SPO02963.1"/>
    <property type="molecule type" value="Genomic_DNA"/>
</dbReference>
<sequence length="499" mass="52586">MASMPEGKSGRQHPAAPKVAPPMASLNAPESSPLLAGRVPERRKTSRGDARDVYESLCDWDPDNPRDWSPSFKWGIVALLAATGFVVTFTCMAVVPVVNLVVGDLESDGIPDGFAAVLPITIWELGEAVGPLLIAPLSELYGRYPLMNAANLLFITGAALSALSPSMPVFIASRALTGMAVASNVLGPAIVGDIFVPEQRGKATSLIGFAPLFGGTISPAISGIITEAFGWRTIMWVCVVLASACQFVLFTYFRETYSVVLLRRKASRIARADRESGYGAISEGADADVGESVVEKPSAGMLASITRPATVLSSSGVLVAVCIFGSSVFSYFYILSTTLPGILEGRYGMSPSETGAVFLVNGIGSVLAIGVCRVWLDRIYITLRDANDGVGLPEHRLPIAIAAAFILPPALLLYGWGAQYTLPLPFLILSLIVIRMCIVMGTLPLIAYVVDASGVYSASAFTGVIVTRGLAGAFFPIGTAELVKDAGYGWGFTVLGGYE</sequence>
<feature type="transmembrane region" description="Helical" evidence="6">
    <location>
        <begin position="146"/>
        <end position="163"/>
    </location>
</feature>
<feature type="transmembrane region" description="Helical" evidence="6">
    <location>
        <begin position="397"/>
        <end position="416"/>
    </location>
</feature>
<evidence type="ECO:0000256" key="2">
    <source>
        <dbReference type="ARBA" id="ARBA00022692"/>
    </source>
</evidence>
<evidence type="ECO:0000256" key="5">
    <source>
        <dbReference type="SAM" id="MobiDB-lite"/>
    </source>
</evidence>
<organism evidence="8 9">
    <name type="scientific">Cephalotrichum gorgonifer</name>
    <dbReference type="NCBI Taxonomy" id="2041049"/>
    <lineage>
        <taxon>Eukaryota</taxon>
        <taxon>Fungi</taxon>
        <taxon>Dikarya</taxon>
        <taxon>Ascomycota</taxon>
        <taxon>Pezizomycotina</taxon>
        <taxon>Sordariomycetes</taxon>
        <taxon>Hypocreomycetidae</taxon>
        <taxon>Microascales</taxon>
        <taxon>Microascaceae</taxon>
        <taxon>Cephalotrichum</taxon>
    </lineage>
</organism>
<name>A0AAE8N0U7_9PEZI</name>
<dbReference type="InterPro" id="IPR020846">
    <property type="entry name" value="MFS_dom"/>
</dbReference>
<feature type="transmembrane region" description="Helical" evidence="6">
    <location>
        <begin position="422"/>
        <end position="450"/>
    </location>
</feature>
<dbReference type="PROSITE" id="PS50850">
    <property type="entry name" value="MFS"/>
    <property type="match status" value="1"/>
</dbReference>
<comment type="caution">
    <text evidence="8">The sequence shown here is derived from an EMBL/GenBank/DDBJ whole genome shotgun (WGS) entry which is preliminary data.</text>
</comment>
<feature type="transmembrane region" description="Helical" evidence="6">
    <location>
        <begin position="76"/>
        <end position="102"/>
    </location>
</feature>
<dbReference type="PANTHER" id="PTHR23502:SF163">
    <property type="entry name" value="MAJOR FACILITATOR SUPERFAMILY (MFS) PROFILE DOMAIN-CONTAINING PROTEIN"/>
    <property type="match status" value="1"/>
</dbReference>
<dbReference type="SUPFAM" id="SSF103473">
    <property type="entry name" value="MFS general substrate transporter"/>
    <property type="match status" value="1"/>
</dbReference>
<dbReference type="Gene3D" id="1.20.1720.10">
    <property type="entry name" value="Multidrug resistance protein D"/>
    <property type="match status" value="1"/>
</dbReference>
<evidence type="ECO:0000256" key="1">
    <source>
        <dbReference type="ARBA" id="ARBA00004141"/>
    </source>
</evidence>
<keyword evidence="2 6" id="KW-0812">Transmembrane</keyword>
<dbReference type="GO" id="GO:0016020">
    <property type="term" value="C:membrane"/>
    <property type="evidence" value="ECO:0007669"/>
    <property type="project" value="UniProtKB-SubCell"/>
</dbReference>
<proteinExistence type="predicted"/>
<reference evidence="8" key="1">
    <citation type="submission" date="2018-03" db="EMBL/GenBank/DDBJ databases">
        <authorList>
            <person name="Guldener U."/>
        </authorList>
    </citation>
    <scope>NUCLEOTIDE SEQUENCE</scope>
</reference>
<comment type="subcellular location">
    <subcellularLocation>
        <location evidence="1">Membrane</location>
        <topology evidence="1">Multi-pass membrane protein</topology>
    </subcellularLocation>
</comment>
<feature type="domain" description="Major facilitator superfamily (MFS) profile" evidence="7">
    <location>
        <begin position="76"/>
        <end position="499"/>
    </location>
</feature>
<feature type="transmembrane region" description="Helical" evidence="6">
    <location>
        <begin position="175"/>
        <end position="196"/>
    </location>
</feature>
<feature type="transmembrane region" description="Helical" evidence="6">
    <location>
        <begin position="233"/>
        <end position="253"/>
    </location>
</feature>
<dbReference type="PANTHER" id="PTHR23502">
    <property type="entry name" value="MAJOR FACILITATOR SUPERFAMILY"/>
    <property type="match status" value="1"/>
</dbReference>
<evidence type="ECO:0000256" key="4">
    <source>
        <dbReference type="ARBA" id="ARBA00023136"/>
    </source>
</evidence>
<keyword evidence="3 6" id="KW-1133">Transmembrane helix</keyword>
<dbReference type="Pfam" id="PF07690">
    <property type="entry name" value="MFS_1"/>
    <property type="match status" value="1"/>
</dbReference>
<dbReference type="GO" id="GO:0022857">
    <property type="term" value="F:transmembrane transporter activity"/>
    <property type="evidence" value="ECO:0007669"/>
    <property type="project" value="InterPro"/>
</dbReference>
<feature type="transmembrane region" description="Helical" evidence="6">
    <location>
        <begin position="203"/>
        <end position="221"/>
    </location>
</feature>
<accession>A0AAE8N0U7</accession>
<dbReference type="Proteomes" id="UP001187682">
    <property type="component" value="Unassembled WGS sequence"/>
</dbReference>
<feature type="transmembrane region" description="Helical" evidence="6">
    <location>
        <begin position="114"/>
        <end position="134"/>
    </location>
</feature>
<evidence type="ECO:0000256" key="6">
    <source>
        <dbReference type="SAM" id="Phobius"/>
    </source>
</evidence>
<dbReference type="Gene3D" id="1.20.1250.20">
    <property type="entry name" value="MFS general substrate transporter like domains"/>
    <property type="match status" value="1"/>
</dbReference>
<feature type="region of interest" description="Disordered" evidence="5">
    <location>
        <begin position="1"/>
        <end position="47"/>
    </location>
</feature>
<evidence type="ECO:0000313" key="9">
    <source>
        <dbReference type="Proteomes" id="UP001187682"/>
    </source>
</evidence>
<dbReference type="InterPro" id="IPR036259">
    <property type="entry name" value="MFS_trans_sf"/>
</dbReference>
<gene>
    <name evidence="8" type="ORF">DNG_05644</name>
</gene>
<evidence type="ECO:0000256" key="3">
    <source>
        <dbReference type="ARBA" id="ARBA00022989"/>
    </source>
</evidence>
<evidence type="ECO:0000259" key="7">
    <source>
        <dbReference type="PROSITE" id="PS50850"/>
    </source>
</evidence>
<dbReference type="InterPro" id="IPR011701">
    <property type="entry name" value="MFS"/>
</dbReference>